<comment type="catalytic activity">
    <reaction evidence="12 17">
        <text>L-valine + 2-oxoglutarate = 3-methyl-2-oxobutanoate + L-glutamate</text>
        <dbReference type="Rhea" id="RHEA:24813"/>
        <dbReference type="ChEBI" id="CHEBI:11851"/>
        <dbReference type="ChEBI" id="CHEBI:16810"/>
        <dbReference type="ChEBI" id="CHEBI:29985"/>
        <dbReference type="ChEBI" id="CHEBI:57762"/>
        <dbReference type="EC" id="2.6.1.42"/>
    </reaction>
</comment>
<gene>
    <name evidence="17 18" type="primary">ilvE</name>
    <name evidence="18" type="ORF">ACFODZ_01485</name>
</gene>
<evidence type="ECO:0000256" key="9">
    <source>
        <dbReference type="ARBA" id="ARBA00022679"/>
    </source>
</evidence>
<comment type="pathway">
    <text evidence="4 17">Amino-acid biosynthesis; L-valine biosynthesis; L-valine from pyruvate: step 4/4.</text>
</comment>
<dbReference type="InterPro" id="IPR043131">
    <property type="entry name" value="BCAT-like_N"/>
</dbReference>
<evidence type="ECO:0000256" key="17">
    <source>
        <dbReference type="RuleBase" id="RU364094"/>
    </source>
</evidence>
<keyword evidence="19" id="KW-1185">Reference proteome</keyword>
<keyword evidence="9 17" id="KW-0808">Transferase</keyword>
<dbReference type="InterPro" id="IPR036038">
    <property type="entry name" value="Aminotransferase-like"/>
</dbReference>
<dbReference type="InterPro" id="IPR001544">
    <property type="entry name" value="Aminotrans_IV"/>
</dbReference>
<name>A0ABV7J6Y1_9GAMM</name>
<dbReference type="EMBL" id="JBHRTS010000001">
    <property type="protein sequence ID" value="MFC3192902.1"/>
    <property type="molecule type" value="Genomic_DNA"/>
</dbReference>
<keyword evidence="10 16" id="KW-0663">Pyridoxal phosphate</keyword>
<dbReference type="CDD" id="cd00449">
    <property type="entry name" value="PLPDE_IV"/>
    <property type="match status" value="1"/>
</dbReference>
<evidence type="ECO:0000256" key="10">
    <source>
        <dbReference type="ARBA" id="ARBA00022898"/>
    </source>
</evidence>
<evidence type="ECO:0000256" key="14">
    <source>
        <dbReference type="ARBA" id="ARBA00049229"/>
    </source>
</evidence>
<keyword evidence="8 17" id="KW-0028">Amino-acid biosynthesis</keyword>
<dbReference type="InterPro" id="IPR050571">
    <property type="entry name" value="Class-IV_PLP-Dep_Aminotrnsfr"/>
</dbReference>
<comment type="catalytic activity">
    <reaction evidence="13 17">
        <text>L-isoleucine + 2-oxoglutarate = (S)-3-methyl-2-oxopentanoate + L-glutamate</text>
        <dbReference type="Rhea" id="RHEA:24801"/>
        <dbReference type="ChEBI" id="CHEBI:16810"/>
        <dbReference type="ChEBI" id="CHEBI:29985"/>
        <dbReference type="ChEBI" id="CHEBI:35146"/>
        <dbReference type="ChEBI" id="CHEBI:58045"/>
        <dbReference type="EC" id="2.6.1.42"/>
    </reaction>
</comment>
<dbReference type="PANTHER" id="PTHR42743:SF11">
    <property type="entry name" value="AMINODEOXYCHORISMATE LYASE"/>
    <property type="match status" value="1"/>
</dbReference>
<evidence type="ECO:0000256" key="13">
    <source>
        <dbReference type="ARBA" id="ARBA00048798"/>
    </source>
</evidence>
<evidence type="ECO:0000256" key="7">
    <source>
        <dbReference type="ARBA" id="ARBA00022576"/>
    </source>
</evidence>
<evidence type="ECO:0000256" key="5">
    <source>
        <dbReference type="ARBA" id="ARBA00005072"/>
    </source>
</evidence>
<protein>
    <recommendedName>
        <fullName evidence="17">Branched-chain-amino-acid aminotransferase</fullName>
        <shortName evidence="17">BCAT</shortName>
        <ecNumber evidence="17">2.6.1.42</ecNumber>
    </recommendedName>
</protein>
<comment type="similarity">
    <text evidence="6 15">Belongs to the class-IV pyridoxal-phosphate-dependent aminotransferase family.</text>
</comment>
<dbReference type="Gene3D" id="3.30.470.10">
    <property type="match status" value="1"/>
</dbReference>
<reference evidence="19" key="1">
    <citation type="journal article" date="2019" name="Int. J. Syst. Evol. Microbiol.">
        <title>The Global Catalogue of Microorganisms (GCM) 10K type strain sequencing project: providing services to taxonomists for standard genome sequencing and annotation.</title>
        <authorList>
            <consortium name="The Broad Institute Genomics Platform"/>
            <consortium name="The Broad Institute Genome Sequencing Center for Infectious Disease"/>
            <person name="Wu L."/>
            <person name="Ma J."/>
        </authorList>
    </citation>
    <scope>NUCLEOTIDE SEQUENCE [LARGE SCALE GENOMIC DNA]</scope>
    <source>
        <strain evidence="19">KCTC 42953</strain>
    </source>
</reference>
<comment type="cofactor">
    <cofactor evidence="1 16">
        <name>pyridoxal 5'-phosphate</name>
        <dbReference type="ChEBI" id="CHEBI:597326"/>
    </cofactor>
</comment>
<dbReference type="Gene3D" id="3.20.10.10">
    <property type="entry name" value="D-amino Acid Aminotransferase, subunit A, domain 2"/>
    <property type="match status" value="1"/>
</dbReference>
<evidence type="ECO:0000256" key="6">
    <source>
        <dbReference type="ARBA" id="ARBA00009320"/>
    </source>
</evidence>
<dbReference type="InterPro" id="IPR043132">
    <property type="entry name" value="BCAT-like_C"/>
</dbReference>
<comment type="catalytic activity">
    <reaction evidence="14 17">
        <text>L-leucine + 2-oxoglutarate = 4-methyl-2-oxopentanoate + L-glutamate</text>
        <dbReference type="Rhea" id="RHEA:18321"/>
        <dbReference type="ChEBI" id="CHEBI:16810"/>
        <dbReference type="ChEBI" id="CHEBI:17865"/>
        <dbReference type="ChEBI" id="CHEBI:29985"/>
        <dbReference type="ChEBI" id="CHEBI:57427"/>
        <dbReference type="EC" id="2.6.1.42"/>
    </reaction>
</comment>
<comment type="pathway">
    <text evidence="5 17">Amino-acid biosynthesis; L-leucine biosynthesis; L-leucine from 3-methyl-2-oxobutanoate: step 4/4.</text>
</comment>
<evidence type="ECO:0000256" key="16">
    <source>
        <dbReference type="RuleBase" id="RU004516"/>
    </source>
</evidence>
<keyword evidence="7 17" id="KW-0032">Aminotransferase</keyword>
<comment type="pathway">
    <text evidence="3 17">Amino-acid biosynthesis; L-isoleucine biosynthesis; L-isoleucine from 2-oxobutanoate: step 4/4.</text>
</comment>
<accession>A0ABV7J6Y1</accession>
<evidence type="ECO:0000256" key="3">
    <source>
        <dbReference type="ARBA" id="ARBA00004824"/>
    </source>
</evidence>
<dbReference type="InterPro" id="IPR005785">
    <property type="entry name" value="B_amino_transI"/>
</dbReference>
<organism evidence="18 19">
    <name type="scientific">Marinicella sediminis</name>
    <dbReference type="NCBI Taxonomy" id="1792834"/>
    <lineage>
        <taxon>Bacteria</taxon>
        <taxon>Pseudomonadati</taxon>
        <taxon>Pseudomonadota</taxon>
        <taxon>Gammaproteobacteria</taxon>
        <taxon>Lysobacterales</taxon>
        <taxon>Marinicellaceae</taxon>
        <taxon>Marinicella</taxon>
    </lineage>
</organism>
<dbReference type="InterPro" id="IPR018300">
    <property type="entry name" value="Aminotrans_IV_CS"/>
</dbReference>
<evidence type="ECO:0000256" key="4">
    <source>
        <dbReference type="ARBA" id="ARBA00004931"/>
    </source>
</evidence>
<dbReference type="Pfam" id="PF01063">
    <property type="entry name" value="Aminotran_4"/>
    <property type="match status" value="1"/>
</dbReference>
<dbReference type="NCBIfam" id="TIGR01122">
    <property type="entry name" value="ilvE_I"/>
    <property type="match status" value="1"/>
</dbReference>
<dbReference type="EC" id="2.6.1.42" evidence="17"/>
<evidence type="ECO:0000313" key="19">
    <source>
        <dbReference type="Proteomes" id="UP001595533"/>
    </source>
</evidence>
<keyword evidence="11 17" id="KW-0100">Branched-chain amino acid biosynthesis</keyword>
<evidence type="ECO:0000256" key="12">
    <source>
        <dbReference type="ARBA" id="ARBA00048212"/>
    </source>
</evidence>
<evidence type="ECO:0000313" key="18">
    <source>
        <dbReference type="EMBL" id="MFC3192902.1"/>
    </source>
</evidence>
<comment type="function">
    <text evidence="2 17">Acts on leucine, isoleucine and valine.</text>
</comment>
<sequence length="288" mass="32648">MYYDDNTVIYHNGQWLPATEARTGLYQQSFHYGNGVFEGIRAYATRQGSQILRARAHYERLLYSAKTMYLEVSHTVDELIALSEQLLEKNQLRNAYIRPLIYSDENMGLQPESRSNLFICAWDWAQYFDTGQLRVMTSPYRRPDPRSCHVDAKVTGHYANSILAMKDAKVKGFDDALLQDQQGYVAEATGANFFVQRDGVLYTPPKGNILPGITRTIVMELAAANGIRVEEKHFTPEWIYGAQGAFLTGTAVEVKAIATVDEQPFSLPWKDTFGALLQQQFQQKVRAA</sequence>
<proteinExistence type="inferred from homology"/>
<dbReference type="PANTHER" id="PTHR42743">
    <property type="entry name" value="AMINO-ACID AMINOTRANSFERASE"/>
    <property type="match status" value="1"/>
</dbReference>
<dbReference type="PROSITE" id="PS00770">
    <property type="entry name" value="AA_TRANSFER_CLASS_4"/>
    <property type="match status" value="1"/>
</dbReference>
<dbReference type="SUPFAM" id="SSF56752">
    <property type="entry name" value="D-aminoacid aminotransferase-like PLP-dependent enzymes"/>
    <property type="match status" value="1"/>
</dbReference>
<evidence type="ECO:0000256" key="1">
    <source>
        <dbReference type="ARBA" id="ARBA00001933"/>
    </source>
</evidence>
<dbReference type="GO" id="GO:0004084">
    <property type="term" value="F:branched-chain-amino-acid transaminase activity"/>
    <property type="evidence" value="ECO:0007669"/>
    <property type="project" value="UniProtKB-EC"/>
</dbReference>
<evidence type="ECO:0000256" key="15">
    <source>
        <dbReference type="RuleBase" id="RU004106"/>
    </source>
</evidence>
<evidence type="ECO:0000256" key="11">
    <source>
        <dbReference type="ARBA" id="ARBA00023304"/>
    </source>
</evidence>
<evidence type="ECO:0000256" key="2">
    <source>
        <dbReference type="ARBA" id="ARBA00003109"/>
    </source>
</evidence>
<dbReference type="RefSeq" id="WP_077409569.1">
    <property type="nucleotide sequence ID" value="NZ_JBHRTS010000001.1"/>
</dbReference>
<evidence type="ECO:0000256" key="8">
    <source>
        <dbReference type="ARBA" id="ARBA00022605"/>
    </source>
</evidence>
<comment type="caution">
    <text evidence="18">The sequence shown here is derived from an EMBL/GenBank/DDBJ whole genome shotgun (WGS) entry which is preliminary data.</text>
</comment>
<dbReference type="Proteomes" id="UP001595533">
    <property type="component" value="Unassembled WGS sequence"/>
</dbReference>